<evidence type="ECO:0000313" key="3">
    <source>
        <dbReference type="Proteomes" id="UP001236500"/>
    </source>
</evidence>
<proteinExistence type="predicted"/>
<dbReference type="Proteomes" id="UP001236500">
    <property type="component" value="Chromosome"/>
</dbReference>
<sequence length="199" mass="21838">MDNTDTFVPPLHHQLIAGLVFEFVWFVCVLNPGAVSLIGLTALNIAFILLLFCRVGDRRGVGKGDNFSPGLIGRCCVWVGMVALVGITMDAVLFKLGLFRPTLKSAEFHFLPLWLVCLWVNFALALRFAFVFLRRNLLVAALFGAVGGPLSYFFGAAVGGLVALAEPVGQTLLLLSVLWALFLYGTMWLARLHSFRYTA</sequence>
<dbReference type="InterPro" id="IPR021306">
    <property type="entry name" value="DUF2878"/>
</dbReference>
<reference evidence="2 3" key="1">
    <citation type="submission" date="2023-02" db="EMBL/GenBank/DDBJ databases">
        <title>Description and genomic characterization of Microbulbifer bruguierae sp. nov., isolated from the sediment of mangrove plant Bruguiera sexangula.</title>
        <authorList>
            <person name="Long M."/>
        </authorList>
    </citation>
    <scope>NUCLEOTIDE SEQUENCE [LARGE SCALE GENOMIC DNA]</scope>
    <source>
        <strain evidence="2 3">H12</strain>
    </source>
</reference>
<feature type="transmembrane region" description="Helical" evidence="1">
    <location>
        <begin position="113"/>
        <end position="133"/>
    </location>
</feature>
<keyword evidence="1" id="KW-0812">Transmembrane</keyword>
<keyword evidence="1" id="KW-1133">Transmembrane helix</keyword>
<evidence type="ECO:0000313" key="2">
    <source>
        <dbReference type="EMBL" id="WGL16883.1"/>
    </source>
</evidence>
<name>A0ABY8ND96_9GAMM</name>
<feature type="transmembrane region" description="Helical" evidence="1">
    <location>
        <begin position="171"/>
        <end position="190"/>
    </location>
</feature>
<dbReference type="Pfam" id="PF11086">
    <property type="entry name" value="DUF2878"/>
    <property type="match status" value="1"/>
</dbReference>
<organism evidence="2 3">
    <name type="scientific">Microbulbifer bruguierae</name>
    <dbReference type="NCBI Taxonomy" id="3029061"/>
    <lineage>
        <taxon>Bacteria</taxon>
        <taxon>Pseudomonadati</taxon>
        <taxon>Pseudomonadota</taxon>
        <taxon>Gammaproteobacteria</taxon>
        <taxon>Cellvibrionales</taxon>
        <taxon>Microbulbiferaceae</taxon>
        <taxon>Microbulbifer</taxon>
    </lineage>
</organism>
<protein>
    <submittedName>
        <fullName evidence="2">DUF2878 domain-containing protein</fullName>
    </submittedName>
</protein>
<feature type="transmembrane region" description="Helical" evidence="1">
    <location>
        <begin position="71"/>
        <end position="93"/>
    </location>
</feature>
<feature type="transmembrane region" description="Helical" evidence="1">
    <location>
        <begin position="23"/>
        <end position="51"/>
    </location>
</feature>
<keyword evidence="1" id="KW-0472">Membrane</keyword>
<accession>A0ABY8ND96</accession>
<gene>
    <name evidence="2" type="ORF">PVT68_00960</name>
</gene>
<dbReference type="EMBL" id="CP118605">
    <property type="protein sequence ID" value="WGL16883.1"/>
    <property type="molecule type" value="Genomic_DNA"/>
</dbReference>
<feature type="transmembrane region" description="Helical" evidence="1">
    <location>
        <begin position="140"/>
        <end position="165"/>
    </location>
</feature>
<keyword evidence="3" id="KW-1185">Reference proteome</keyword>
<evidence type="ECO:0000256" key="1">
    <source>
        <dbReference type="SAM" id="Phobius"/>
    </source>
</evidence>
<dbReference type="RefSeq" id="WP_280320703.1">
    <property type="nucleotide sequence ID" value="NZ_CP118605.1"/>
</dbReference>